<protein>
    <submittedName>
        <fullName evidence="1">Uncharacterized protein</fullName>
    </submittedName>
</protein>
<comment type="caution">
    <text evidence="1">The sequence shown here is derived from an EMBL/GenBank/DDBJ whole genome shotgun (WGS) entry which is preliminary data.</text>
</comment>
<dbReference type="Proteomes" id="UP000321393">
    <property type="component" value="Unassembled WGS sequence"/>
</dbReference>
<proteinExistence type="predicted"/>
<name>A0A5A7TWF1_CUCMM</name>
<dbReference type="EMBL" id="SSTE01013279">
    <property type="protein sequence ID" value="KAA0047294.1"/>
    <property type="molecule type" value="Genomic_DNA"/>
</dbReference>
<evidence type="ECO:0000313" key="1">
    <source>
        <dbReference type="EMBL" id="KAA0047294.1"/>
    </source>
</evidence>
<reference evidence="1 2" key="1">
    <citation type="submission" date="2019-08" db="EMBL/GenBank/DDBJ databases">
        <title>Draft genome sequences of two oriental melons (Cucumis melo L. var makuwa).</title>
        <authorList>
            <person name="Kwon S.-Y."/>
        </authorList>
    </citation>
    <scope>NUCLEOTIDE SEQUENCE [LARGE SCALE GENOMIC DNA]</scope>
    <source>
        <strain evidence="2">cv. SW 3</strain>
        <tissue evidence="1">Leaf</tissue>
    </source>
</reference>
<dbReference type="OrthoDB" id="1716320at2759"/>
<sequence>MVELLPSLLWSSLKTVQWGGSFSLPFIHFVRAVEHIAGNLTLSTLGENPLSVLLPCRRTVAYVEPFLSNVTAVKAVGKLGREKGKGLGLPIPIGAHKGREAVERFHIAELNDNTSLCDCSISPPLVLVEFHSIYELFPVH</sequence>
<gene>
    <name evidence="1" type="ORF">E6C27_scaffold908G00900</name>
</gene>
<dbReference type="AlphaFoldDB" id="A0A5A7TWF1"/>
<evidence type="ECO:0000313" key="2">
    <source>
        <dbReference type="Proteomes" id="UP000321393"/>
    </source>
</evidence>
<organism evidence="1 2">
    <name type="scientific">Cucumis melo var. makuwa</name>
    <name type="common">Oriental melon</name>
    <dbReference type="NCBI Taxonomy" id="1194695"/>
    <lineage>
        <taxon>Eukaryota</taxon>
        <taxon>Viridiplantae</taxon>
        <taxon>Streptophyta</taxon>
        <taxon>Embryophyta</taxon>
        <taxon>Tracheophyta</taxon>
        <taxon>Spermatophyta</taxon>
        <taxon>Magnoliopsida</taxon>
        <taxon>eudicotyledons</taxon>
        <taxon>Gunneridae</taxon>
        <taxon>Pentapetalae</taxon>
        <taxon>rosids</taxon>
        <taxon>fabids</taxon>
        <taxon>Cucurbitales</taxon>
        <taxon>Cucurbitaceae</taxon>
        <taxon>Benincaseae</taxon>
        <taxon>Cucumis</taxon>
    </lineage>
</organism>
<accession>A0A5A7TWF1</accession>